<evidence type="ECO:0000256" key="1">
    <source>
        <dbReference type="ARBA" id="ARBA00001933"/>
    </source>
</evidence>
<proteinExistence type="inferred from homology"/>
<keyword evidence="4 7" id="KW-0456">Lyase</keyword>
<dbReference type="Gene3D" id="3.40.640.10">
    <property type="entry name" value="Type I PLP-dependent aspartate aminotransferase-like (Major domain)"/>
    <property type="match status" value="1"/>
</dbReference>
<dbReference type="PANTHER" id="PTHR43525:SF1">
    <property type="entry name" value="PROTEIN MALY"/>
    <property type="match status" value="1"/>
</dbReference>
<organism evidence="7 8">
    <name type="scientific">Barnesiella viscericola</name>
    <dbReference type="NCBI Taxonomy" id="397865"/>
    <lineage>
        <taxon>Bacteria</taxon>
        <taxon>Pseudomonadati</taxon>
        <taxon>Bacteroidota</taxon>
        <taxon>Bacteroidia</taxon>
        <taxon>Bacteroidales</taxon>
        <taxon>Barnesiellaceae</taxon>
        <taxon>Barnesiella</taxon>
    </lineage>
</organism>
<dbReference type="NCBIfam" id="TIGR04350">
    <property type="entry name" value="C_S_lyase_PatB"/>
    <property type="match status" value="1"/>
</dbReference>
<dbReference type="AlphaFoldDB" id="A0A921MRZ0"/>
<dbReference type="PANTHER" id="PTHR43525">
    <property type="entry name" value="PROTEIN MALY"/>
    <property type="match status" value="1"/>
</dbReference>
<evidence type="ECO:0000256" key="4">
    <source>
        <dbReference type="ARBA" id="ARBA00023239"/>
    </source>
</evidence>
<evidence type="ECO:0000259" key="6">
    <source>
        <dbReference type="Pfam" id="PF00155"/>
    </source>
</evidence>
<protein>
    <recommendedName>
        <fullName evidence="2">cysteine-S-conjugate beta-lyase</fullName>
        <ecNumber evidence="2">4.4.1.13</ecNumber>
    </recommendedName>
</protein>
<dbReference type="GO" id="GO:0030170">
    <property type="term" value="F:pyridoxal phosphate binding"/>
    <property type="evidence" value="ECO:0007669"/>
    <property type="project" value="InterPro"/>
</dbReference>
<evidence type="ECO:0000256" key="2">
    <source>
        <dbReference type="ARBA" id="ARBA00012224"/>
    </source>
</evidence>
<dbReference type="InterPro" id="IPR027619">
    <property type="entry name" value="C-S_lyase_PatB-like"/>
</dbReference>
<reference evidence="7" key="1">
    <citation type="journal article" date="2021" name="PeerJ">
        <title>Extensive microbial diversity within the chicken gut microbiome revealed by metagenomics and culture.</title>
        <authorList>
            <person name="Gilroy R."/>
            <person name="Ravi A."/>
            <person name="Getino M."/>
            <person name="Pursley I."/>
            <person name="Horton D.L."/>
            <person name="Alikhan N.F."/>
            <person name="Baker D."/>
            <person name="Gharbi K."/>
            <person name="Hall N."/>
            <person name="Watson M."/>
            <person name="Adriaenssens E.M."/>
            <person name="Foster-Nyarko E."/>
            <person name="Jarju S."/>
            <person name="Secka A."/>
            <person name="Antonio M."/>
            <person name="Oren A."/>
            <person name="Chaudhuri R.R."/>
            <person name="La Ragione R."/>
            <person name="Hildebrand F."/>
            <person name="Pallen M.J."/>
        </authorList>
    </citation>
    <scope>NUCLEOTIDE SEQUENCE</scope>
    <source>
        <strain evidence="7">CHK121-7720</strain>
    </source>
</reference>
<evidence type="ECO:0000313" key="8">
    <source>
        <dbReference type="Proteomes" id="UP000757103"/>
    </source>
</evidence>
<evidence type="ECO:0000256" key="5">
    <source>
        <dbReference type="ARBA" id="ARBA00037974"/>
    </source>
</evidence>
<evidence type="ECO:0000313" key="7">
    <source>
        <dbReference type="EMBL" id="HJG89057.1"/>
    </source>
</evidence>
<evidence type="ECO:0000256" key="3">
    <source>
        <dbReference type="ARBA" id="ARBA00022898"/>
    </source>
</evidence>
<comment type="caution">
    <text evidence="7">The sequence shown here is derived from an EMBL/GenBank/DDBJ whole genome shotgun (WGS) entry which is preliminary data.</text>
</comment>
<comment type="similarity">
    <text evidence="5">Belongs to the class-II pyridoxal-phosphate-dependent aminotransferase family. MalY/PatB cystathionine beta-lyase subfamily.</text>
</comment>
<dbReference type="InterPro" id="IPR015424">
    <property type="entry name" value="PyrdxlP-dep_Trfase"/>
</dbReference>
<dbReference type="InterPro" id="IPR015421">
    <property type="entry name" value="PyrdxlP-dep_Trfase_major"/>
</dbReference>
<comment type="cofactor">
    <cofactor evidence="1">
        <name>pyridoxal 5'-phosphate</name>
        <dbReference type="ChEBI" id="CHEBI:597326"/>
    </cofactor>
</comment>
<accession>A0A921MRZ0</accession>
<feature type="domain" description="Aminotransferase class I/classII large" evidence="6">
    <location>
        <begin position="62"/>
        <end position="385"/>
    </location>
</feature>
<dbReference type="SUPFAM" id="SSF53383">
    <property type="entry name" value="PLP-dependent transferases"/>
    <property type="match status" value="1"/>
</dbReference>
<keyword evidence="3" id="KW-0663">Pyridoxal phosphate</keyword>
<dbReference type="EMBL" id="DYUD01000020">
    <property type="protein sequence ID" value="HJG89057.1"/>
    <property type="molecule type" value="Genomic_DNA"/>
</dbReference>
<dbReference type="GO" id="GO:0047804">
    <property type="term" value="F:cysteine-S-conjugate beta-lyase activity"/>
    <property type="evidence" value="ECO:0007669"/>
    <property type="project" value="UniProtKB-EC"/>
</dbReference>
<gene>
    <name evidence="7" type="ORF">K8U91_06245</name>
</gene>
<dbReference type="Pfam" id="PF00155">
    <property type="entry name" value="Aminotran_1_2"/>
    <property type="match status" value="1"/>
</dbReference>
<dbReference type="InterPro" id="IPR051798">
    <property type="entry name" value="Class-II_PLP-Dep_Aminotrans"/>
</dbReference>
<sequence>MAIQYDFDTIIDRHHTGAVKTDVLCERYGRDDLIPLWIADMDFAVAPPITEALVRRLQHPVYGYAEAPASYWQSIVDWIKYLHDWEVKREWITYIPGIVKGIGLAVNVFSNPGDKIIIQTPVYTPFMAVPEGNGRQVVHNPLKWNGSCYEMDFDHLESIIDPQCKLLILCNPHNPGGVVWPLETLQRVAEICARHHILVIADEIHADMPLFGAHHHPFASVSETAAQNSISFGAPSKTFNIAGLVSSYTIVPNPTIRKRFFDWLTANELNAPTFMATIATEAAYNHCREWRRQMLHYIEQNILFVEEFLDKHIPAIKAIRPQASFIVWLDCTRLGLDHDALIDLFVDKARLALNDGEMFGPEGKGHMRLNIGTPRAVLQKALEQLEEAVSHLNR</sequence>
<dbReference type="Proteomes" id="UP000757103">
    <property type="component" value="Unassembled WGS sequence"/>
</dbReference>
<dbReference type="InterPro" id="IPR015422">
    <property type="entry name" value="PyrdxlP-dep_Trfase_small"/>
</dbReference>
<dbReference type="InterPro" id="IPR004839">
    <property type="entry name" value="Aminotransferase_I/II_large"/>
</dbReference>
<dbReference type="RefSeq" id="WP_273306105.1">
    <property type="nucleotide sequence ID" value="NZ_DYUD01000020.1"/>
</dbReference>
<dbReference type="Gene3D" id="3.90.1150.10">
    <property type="entry name" value="Aspartate Aminotransferase, domain 1"/>
    <property type="match status" value="1"/>
</dbReference>
<dbReference type="CDD" id="cd00609">
    <property type="entry name" value="AAT_like"/>
    <property type="match status" value="1"/>
</dbReference>
<dbReference type="EC" id="4.4.1.13" evidence="2"/>
<reference evidence="7" key="2">
    <citation type="submission" date="2021-09" db="EMBL/GenBank/DDBJ databases">
        <authorList>
            <person name="Gilroy R."/>
        </authorList>
    </citation>
    <scope>NUCLEOTIDE SEQUENCE</scope>
    <source>
        <strain evidence="7">CHK121-7720</strain>
    </source>
</reference>
<name>A0A921MRZ0_9BACT</name>